<evidence type="ECO:0000256" key="1">
    <source>
        <dbReference type="SAM" id="Phobius"/>
    </source>
</evidence>
<accession>B6BJ76</accession>
<gene>
    <name evidence="2" type="ORF">SMGD1_2070</name>
</gene>
<dbReference type="OrthoDB" id="594695at2"/>
<dbReference type="HOGENOM" id="CLU_112756_0_0_7"/>
<feature type="transmembrane region" description="Helical" evidence="1">
    <location>
        <begin position="104"/>
        <end position="123"/>
    </location>
</feature>
<dbReference type="RefSeq" id="WP_008335962.1">
    <property type="nucleotide sequence ID" value="NZ_AFRZ01000001.1"/>
</dbReference>
<dbReference type="EMBL" id="AFRZ01000001">
    <property type="protein sequence ID" value="EHP30593.1"/>
    <property type="molecule type" value="Genomic_DNA"/>
</dbReference>
<evidence type="ECO:0000313" key="3">
    <source>
        <dbReference type="Proteomes" id="UP000006431"/>
    </source>
</evidence>
<dbReference type="PATRIC" id="fig|929558.5.peg.2061"/>
<dbReference type="eggNOG" id="ENOG50303AI">
    <property type="taxonomic scope" value="Bacteria"/>
</dbReference>
<comment type="caution">
    <text evidence="2">The sequence shown here is derived from an EMBL/GenBank/DDBJ whole genome shotgun (WGS) entry which is preliminary data.</text>
</comment>
<sequence length="189" mass="22262">MKMEIIERYERTPEDEVILDISAEKIEDLYDDFDKKSHFLKKDLNQDLVDYITESVDEIEDEKFIIQFNLEIETIEENISRVRNSVNKFFIYMKELESRKMKDMVRTSLILLFIGLILATISVLMNQSESADTDIVFGVIAEGLTVAAWVSLWESLATFLIKWMPNRKKIRLYQRISAAKITFTFNKKI</sequence>
<keyword evidence="1" id="KW-0812">Transmembrane</keyword>
<keyword evidence="1" id="KW-1133">Transmembrane helix</keyword>
<name>B6BJ76_SULGG</name>
<proteinExistence type="predicted"/>
<dbReference type="Proteomes" id="UP000006431">
    <property type="component" value="Unassembled WGS sequence"/>
</dbReference>
<protein>
    <submittedName>
        <fullName evidence="2">Uncharacterized protein</fullName>
    </submittedName>
</protein>
<feature type="transmembrane region" description="Helical" evidence="1">
    <location>
        <begin position="135"/>
        <end position="161"/>
    </location>
</feature>
<reference evidence="2 3" key="1">
    <citation type="journal article" date="2012" name="Proc. Natl. Acad. Sci. U.S.A.">
        <title>Genome and physiology of a model Epsilonproteobacterium responsible for sulfide detoxification in marine oxygen depletion zones.</title>
        <authorList>
            <person name="Grote J."/>
            <person name="Schott T."/>
            <person name="Bruckner C.G."/>
            <person name="Glockner F.O."/>
            <person name="Jost G."/>
            <person name="Teeling H."/>
            <person name="Labrenz M."/>
            <person name="Jurgens K."/>
        </authorList>
    </citation>
    <scope>NUCLEOTIDE SEQUENCE [LARGE SCALE GENOMIC DNA]</scope>
    <source>
        <strain evidence="2 3">GD1</strain>
    </source>
</reference>
<keyword evidence="3" id="KW-1185">Reference proteome</keyword>
<dbReference type="AlphaFoldDB" id="B6BJ76"/>
<evidence type="ECO:0000313" key="2">
    <source>
        <dbReference type="EMBL" id="EHP30593.1"/>
    </source>
</evidence>
<accession>H1FX97</accession>
<keyword evidence="1" id="KW-0472">Membrane</keyword>
<dbReference type="STRING" id="929558.SMGD1_2070"/>
<organism evidence="2 3">
    <name type="scientific">Sulfurimonas gotlandica (strain DSM 19862 / JCM 16533 / GD1)</name>
    <dbReference type="NCBI Taxonomy" id="929558"/>
    <lineage>
        <taxon>Bacteria</taxon>
        <taxon>Pseudomonadati</taxon>
        <taxon>Campylobacterota</taxon>
        <taxon>Epsilonproteobacteria</taxon>
        <taxon>Campylobacterales</taxon>
        <taxon>Sulfurimonadaceae</taxon>
        <taxon>Sulfurimonas</taxon>
    </lineage>
</organism>